<dbReference type="GO" id="GO:0005576">
    <property type="term" value="C:extracellular region"/>
    <property type="evidence" value="ECO:0007669"/>
    <property type="project" value="UniProtKB-SubCell"/>
</dbReference>
<evidence type="ECO:0000313" key="16">
    <source>
        <dbReference type="EMBL" id="KIM20162.1"/>
    </source>
</evidence>
<evidence type="ECO:0000256" key="2">
    <source>
        <dbReference type="ARBA" id="ARBA00004613"/>
    </source>
</evidence>
<dbReference type="Proteomes" id="UP000054097">
    <property type="component" value="Unassembled WGS sequence"/>
</dbReference>
<protein>
    <recommendedName>
        <fullName evidence="15">CFEM domain-containing protein</fullName>
    </recommendedName>
</protein>
<dbReference type="HOGENOM" id="CLU_1441857_0_0_1"/>
<sequence length="188" mass="19916">MHKRLEFRSFSSISLSQAHLLRMYSPRLTYLIWMLSAFTLVLASPAKRQFATCGQNCILPGPPLNVHFGTCSSSDFNCLCTSQSFVQAAINCFSSRCSGSDLSTINAQFELRCLQAGVPTLSSVTTPGVTLTGTRTVIDVPSNTPTGVTTATSSAPSSSTLENSSSSLRYSSIQSAIGALIFGGLLLA</sequence>
<reference evidence="18" key="2">
    <citation type="submission" date="2015-01" db="EMBL/GenBank/DDBJ databases">
        <title>Evolutionary Origins and Diversification of the Mycorrhizal Mutualists.</title>
        <authorList>
            <consortium name="DOE Joint Genome Institute"/>
            <consortium name="Mycorrhizal Genomics Consortium"/>
            <person name="Kohler A."/>
            <person name="Kuo A."/>
            <person name="Nagy L.G."/>
            <person name="Floudas D."/>
            <person name="Copeland A."/>
            <person name="Barry K.W."/>
            <person name="Cichocki N."/>
            <person name="Veneault-Fourrey C."/>
            <person name="LaButti K."/>
            <person name="Lindquist E.A."/>
            <person name="Lipzen A."/>
            <person name="Lundell T."/>
            <person name="Morin E."/>
            <person name="Murat C."/>
            <person name="Riley R."/>
            <person name="Ohm R."/>
            <person name="Sun H."/>
            <person name="Tunlid A."/>
            <person name="Henrissat B."/>
            <person name="Grigoriev I.V."/>
            <person name="Hibbett D.S."/>
            <person name="Martin F."/>
        </authorList>
    </citation>
    <scope>NUCLEOTIDE SEQUENCE [LARGE SCALE GENOMIC DNA]</scope>
    <source>
        <strain evidence="18">MAFF 305830</strain>
    </source>
</reference>
<proteinExistence type="inferred from homology"/>
<organism evidence="16 18">
    <name type="scientific">Serendipita vermifera MAFF 305830</name>
    <dbReference type="NCBI Taxonomy" id="933852"/>
    <lineage>
        <taxon>Eukaryota</taxon>
        <taxon>Fungi</taxon>
        <taxon>Dikarya</taxon>
        <taxon>Basidiomycota</taxon>
        <taxon>Agaricomycotina</taxon>
        <taxon>Agaricomycetes</taxon>
        <taxon>Sebacinales</taxon>
        <taxon>Serendipitaceae</taxon>
        <taxon>Serendipita</taxon>
    </lineage>
</organism>
<dbReference type="PANTHER" id="PTHR37928:SF2">
    <property type="entry name" value="GPI ANCHORED CFEM DOMAIN PROTEIN (AFU_ORTHOLOGUE AFUA_6G10580)"/>
    <property type="match status" value="1"/>
</dbReference>
<keyword evidence="12" id="KW-0325">Glycoprotein</keyword>
<reference evidence="16 18" key="1">
    <citation type="submission" date="2014-04" db="EMBL/GenBank/DDBJ databases">
        <authorList>
            <consortium name="DOE Joint Genome Institute"/>
            <person name="Kuo A."/>
            <person name="Zuccaro A."/>
            <person name="Kohler A."/>
            <person name="Nagy L.G."/>
            <person name="Floudas D."/>
            <person name="Copeland A."/>
            <person name="Barry K.W."/>
            <person name="Cichocki N."/>
            <person name="Veneault-Fourrey C."/>
            <person name="LaButti K."/>
            <person name="Lindquist E.A."/>
            <person name="Lipzen A."/>
            <person name="Lundell T."/>
            <person name="Morin E."/>
            <person name="Murat C."/>
            <person name="Sun H."/>
            <person name="Tunlid A."/>
            <person name="Henrissat B."/>
            <person name="Grigoriev I.V."/>
            <person name="Hibbett D.S."/>
            <person name="Martin F."/>
            <person name="Nordberg H.P."/>
            <person name="Cantor M.N."/>
            <person name="Hua S.X."/>
        </authorList>
    </citation>
    <scope>NUCLEOTIDE SEQUENCE [LARGE SCALE GENOMIC DNA]</scope>
    <source>
        <strain evidence="16 18">MAFF 305830</strain>
    </source>
</reference>
<dbReference type="InterPro" id="IPR008427">
    <property type="entry name" value="Extracellular_membr_CFEM_dom"/>
</dbReference>
<keyword evidence="13" id="KW-0449">Lipoprotein</keyword>
<gene>
    <name evidence="17" type="ORF">M408DRAFT_332522</name>
    <name evidence="16" type="ORF">M408DRAFT_334104</name>
</gene>
<evidence type="ECO:0000256" key="9">
    <source>
        <dbReference type="ARBA" id="ARBA00023004"/>
    </source>
</evidence>
<dbReference type="GO" id="GO:0005886">
    <property type="term" value="C:plasma membrane"/>
    <property type="evidence" value="ECO:0007669"/>
    <property type="project" value="UniProtKB-SubCell"/>
</dbReference>
<name>A0A0C2WRF8_SERVB</name>
<dbReference type="PROSITE" id="PS52012">
    <property type="entry name" value="CFEM"/>
    <property type="match status" value="1"/>
</dbReference>
<evidence type="ECO:0000256" key="3">
    <source>
        <dbReference type="ARBA" id="ARBA00010031"/>
    </source>
</evidence>
<feature type="region of interest" description="Disordered" evidence="14">
    <location>
        <begin position="142"/>
        <end position="163"/>
    </location>
</feature>
<evidence type="ECO:0000256" key="1">
    <source>
        <dbReference type="ARBA" id="ARBA00004609"/>
    </source>
</evidence>
<dbReference type="Pfam" id="PF05730">
    <property type="entry name" value="CFEM"/>
    <property type="match status" value="1"/>
</dbReference>
<dbReference type="InterPro" id="IPR051735">
    <property type="entry name" value="CFEM_domain"/>
</dbReference>
<comment type="subcellular location">
    <subcellularLocation>
        <location evidence="1">Cell membrane</location>
        <topology evidence="1">Lipid-anchor</topology>
        <topology evidence="1">GPI-anchor</topology>
    </subcellularLocation>
    <subcellularLocation>
        <location evidence="2">Secreted</location>
    </subcellularLocation>
</comment>
<keyword evidence="18" id="KW-1185">Reference proteome</keyword>
<feature type="domain" description="CFEM" evidence="15">
    <location>
        <begin position="25"/>
        <end position="140"/>
    </location>
</feature>
<keyword evidence="5" id="KW-0964">Secreted</keyword>
<evidence type="ECO:0000256" key="11">
    <source>
        <dbReference type="ARBA" id="ARBA00023157"/>
    </source>
</evidence>
<evidence type="ECO:0000313" key="17">
    <source>
        <dbReference type="EMBL" id="KIM23041.1"/>
    </source>
</evidence>
<keyword evidence="4" id="KW-1003">Cell membrane</keyword>
<evidence type="ECO:0000313" key="18">
    <source>
        <dbReference type="Proteomes" id="UP000054097"/>
    </source>
</evidence>
<reference evidence="16" key="3">
    <citation type="submission" date="2015-02" db="EMBL/GenBank/DDBJ databases">
        <title>Evolutionary Origins and Diversification of the Mycorrhizal Mutualists.</title>
        <authorList>
            <consortium name="DOE Joint Genome Institute"/>
            <consortium name="Mycorrhizal Genomics Consortium"/>
            <person name="Kohler A."/>
            <person name="Kuo A."/>
            <person name="Nagy L.G."/>
            <person name="Floudas D."/>
            <person name="Copeland A."/>
            <person name="Barry K.W."/>
            <person name="Cichocki N."/>
            <person name="Veneault-Fourrey C."/>
            <person name="LaButti K."/>
            <person name="Lindquist E.A."/>
            <person name="Lipzen A."/>
            <person name="Lundell T."/>
            <person name="Morin E."/>
            <person name="Murat C."/>
            <person name="Riley R."/>
            <person name="Ohm R."/>
            <person name="Sun H."/>
            <person name="Tunlid A."/>
            <person name="Henrissat B."/>
            <person name="Grigoriev I.V."/>
            <person name="Hibbett D.S."/>
            <person name="Martin F."/>
        </authorList>
    </citation>
    <scope>NUCLEOTIDE SEQUENCE</scope>
    <source>
        <strain evidence="16 18">MAFF 305830</strain>
    </source>
</reference>
<dbReference type="GO" id="GO:0046872">
    <property type="term" value="F:metal ion binding"/>
    <property type="evidence" value="ECO:0007669"/>
    <property type="project" value="UniProtKB-KW"/>
</dbReference>
<evidence type="ECO:0000259" key="15">
    <source>
        <dbReference type="PROSITE" id="PS52012"/>
    </source>
</evidence>
<keyword evidence="10" id="KW-0472">Membrane</keyword>
<dbReference type="OrthoDB" id="3065412at2759"/>
<keyword evidence="7" id="KW-0479">Metal-binding</keyword>
<evidence type="ECO:0000256" key="14">
    <source>
        <dbReference type="SAM" id="MobiDB-lite"/>
    </source>
</evidence>
<keyword evidence="9" id="KW-0408">Iron</keyword>
<evidence type="ECO:0000256" key="13">
    <source>
        <dbReference type="ARBA" id="ARBA00023288"/>
    </source>
</evidence>
<evidence type="ECO:0000256" key="4">
    <source>
        <dbReference type="ARBA" id="ARBA00022475"/>
    </source>
</evidence>
<comment type="similarity">
    <text evidence="3">Belongs to the RBT5 family.</text>
</comment>
<dbReference type="EMBL" id="KN824466">
    <property type="protein sequence ID" value="KIM20162.1"/>
    <property type="molecule type" value="Genomic_DNA"/>
</dbReference>
<keyword evidence="8" id="KW-0732">Signal</keyword>
<evidence type="ECO:0000256" key="7">
    <source>
        <dbReference type="ARBA" id="ARBA00022723"/>
    </source>
</evidence>
<dbReference type="AlphaFoldDB" id="A0A0C2WRF8"/>
<evidence type="ECO:0000256" key="5">
    <source>
        <dbReference type="ARBA" id="ARBA00022525"/>
    </source>
</evidence>
<dbReference type="EMBL" id="KN824343">
    <property type="protein sequence ID" value="KIM23041.1"/>
    <property type="molecule type" value="Genomic_DNA"/>
</dbReference>
<dbReference type="PANTHER" id="PTHR37928">
    <property type="entry name" value="CFEM DOMAIN PROTEIN (AFU_ORTHOLOGUE AFUA_6G14090)"/>
    <property type="match status" value="1"/>
</dbReference>
<evidence type="ECO:0000256" key="12">
    <source>
        <dbReference type="ARBA" id="ARBA00023180"/>
    </source>
</evidence>
<evidence type="ECO:0000256" key="6">
    <source>
        <dbReference type="ARBA" id="ARBA00022617"/>
    </source>
</evidence>
<keyword evidence="11" id="KW-1015">Disulfide bond</keyword>
<accession>A0A0C2WRF8</accession>
<evidence type="ECO:0000256" key="10">
    <source>
        <dbReference type="ARBA" id="ARBA00023136"/>
    </source>
</evidence>
<evidence type="ECO:0000256" key="8">
    <source>
        <dbReference type="ARBA" id="ARBA00022729"/>
    </source>
</evidence>
<keyword evidence="6" id="KW-0349">Heme</keyword>